<comment type="caution">
    <text evidence="1">The sequence shown here is derived from an EMBL/GenBank/DDBJ whole genome shotgun (WGS) entry which is preliminary data.</text>
</comment>
<sequence>MAEYEFPSDLVEAQRTFLEADARLAEINARMPRSTAIVAGEASIPDDLRRDHAEVWAQRDGTLDVLYGHSWWMETPNTEWHAARMALRKAAQA</sequence>
<organism evidence="1 2">
    <name type="scientific">Microbispora corallina</name>
    <dbReference type="NCBI Taxonomy" id="83302"/>
    <lineage>
        <taxon>Bacteria</taxon>
        <taxon>Bacillati</taxon>
        <taxon>Actinomycetota</taxon>
        <taxon>Actinomycetes</taxon>
        <taxon>Streptosporangiales</taxon>
        <taxon>Streptosporangiaceae</taxon>
        <taxon>Microbispora</taxon>
    </lineage>
</organism>
<keyword evidence="2" id="KW-1185">Reference proteome</keyword>
<protein>
    <submittedName>
        <fullName evidence="1">Uncharacterized protein</fullName>
    </submittedName>
</protein>
<dbReference type="RefSeq" id="WP_204061753.1">
    <property type="nucleotide sequence ID" value="NZ_BAAAGP010000030.1"/>
</dbReference>
<reference evidence="1 2" key="1">
    <citation type="submission" date="2021-01" db="EMBL/GenBank/DDBJ databases">
        <title>Whole genome shotgun sequence of Microbispora corallina NBRC 16416.</title>
        <authorList>
            <person name="Komaki H."/>
            <person name="Tamura T."/>
        </authorList>
    </citation>
    <scope>NUCLEOTIDE SEQUENCE [LARGE SCALE GENOMIC DNA]</scope>
    <source>
        <strain evidence="1 2">NBRC 16416</strain>
    </source>
</reference>
<accession>A0ABQ4GCI8</accession>
<evidence type="ECO:0000313" key="1">
    <source>
        <dbReference type="EMBL" id="GIH44787.1"/>
    </source>
</evidence>
<name>A0ABQ4GCI8_9ACTN</name>
<proteinExistence type="predicted"/>
<dbReference type="Proteomes" id="UP000603904">
    <property type="component" value="Unassembled WGS sequence"/>
</dbReference>
<gene>
    <name evidence="1" type="ORF">Mco01_77870</name>
</gene>
<dbReference type="EMBL" id="BOOC01000076">
    <property type="protein sequence ID" value="GIH44787.1"/>
    <property type="molecule type" value="Genomic_DNA"/>
</dbReference>
<evidence type="ECO:0000313" key="2">
    <source>
        <dbReference type="Proteomes" id="UP000603904"/>
    </source>
</evidence>